<keyword evidence="10" id="KW-1185">Reference proteome</keyword>
<comment type="caution">
    <text evidence="9">The sequence shown here is derived from an EMBL/GenBank/DDBJ whole genome shotgun (WGS) entry which is preliminary data.</text>
</comment>
<evidence type="ECO:0000313" key="9">
    <source>
        <dbReference type="EMBL" id="MDR7378918.1"/>
    </source>
</evidence>
<evidence type="ECO:0000313" key="10">
    <source>
        <dbReference type="Proteomes" id="UP001180487"/>
    </source>
</evidence>
<feature type="transmembrane region" description="Helical" evidence="7">
    <location>
        <begin position="133"/>
        <end position="151"/>
    </location>
</feature>
<dbReference type="PROSITE" id="PS50928">
    <property type="entry name" value="ABC_TM1"/>
    <property type="match status" value="1"/>
</dbReference>
<feature type="transmembrane region" description="Helical" evidence="7">
    <location>
        <begin position="182"/>
        <end position="203"/>
    </location>
</feature>
<gene>
    <name evidence="9" type="ORF">J2X19_003612</name>
</gene>
<dbReference type="PANTHER" id="PTHR43386">
    <property type="entry name" value="OLIGOPEPTIDE TRANSPORT SYSTEM PERMEASE PROTEIN APPC"/>
    <property type="match status" value="1"/>
</dbReference>
<evidence type="ECO:0000256" key="4">
    <source>
        <dbReference type="ARBA" id="ARBA00022692"/>
    </source>
</evidence>
<dbReference type="InterPro" id="IPR000515">
    <property type="entry name" value="MetI-like"/>
</dbReference>
<dbReference type="Proteomes" id="UP001180487">
    <property type="component" value="Unassembled WGS sequence"/>
</dbReference>
<evidence type="ECO:0000259" key="8">
    <source>
        <dbReference type="PROSITE" id="PS50928"/>
    </source>
</evidence>
<accession>A0ABU2CC63</accession>
<sequence length="273" mass="29214">MKRSLSPQALIGLLVVGLILAAALIGLFWTPFDPLKINFSARLKSPSALYLLGTDEFGRDELSRLMAGAGNSVWISCLTVLFSVTIGTTIGVLTGFIRGWTDHIVMAFINALLAFPGLLLALALLAVFGANQYGIILALGLAYTPSVARVVRGTVLSLREKEFIESSRVLGNSELYTMFRHVLPNCVAPLTVLATSMFGWVILSESALSFLGLGVPPPAPTWGNMLAAARPYMAQATYLSIFPGLCIALTLLGINFLGDAVRDLLDPRMRGVA</sequence>
<feature type="domain" description="ABC transmembrane type-1" evidence="8">
    <location>
        <begin position="69"/>
        <end position="258"/>
    </location>
</feature>
<dbReference type="RefSeq" id="WP_310375194.1">
    <property type="nucleotide sequence ID" value="NZ_JAVDXT010000003.1"/>
</dbReference>
<evidence type="ECO:0000256" key="7">
    <source>
        <dbReference type="RuleBase" id="RU363032"/>
    </source>
</evidence>
<feature type="transmembrane region" description="Helical" evidence="7">
    <location>
        <begin position="73"/>
        <end position="97"/>
    </location>
</feature>
<feature type="transmembrane region" description="Helical" evidence="7">
    <location>
        <begin position="241"/>
        <end position="261"/>
    </location>
</feature>
<evidence type="ECO:0000256" key="1">
    <source>
        <dbReference type="ARBA" id="ARBA00004651"/>
    </source>
</evidence>
<dbReference type="Pfam" id="PF00528">
    <property type="entry name" value="BPD_transp_1"/>
    <property type="match status" value="1"/>
</dbReference>
<dbReference type="Gene3D" id="1.10.3720.10">
    <property type="entry name" value="MetI-like"/>
    <property type="match status" value="1"/>
</dbReference>
<evidence type="ECO:0000256" key="3">
    <source>
        <dbReference type="ARBA" id="ARBA00022475"/>
    </source>
</evidence>
<dbReference type="InterPro" id="IPR050366">
    <property type="entry name" value="BP-dependent_transpt_permease"/>
</dbReference>
<feature type="transmembrane region" description="Helical" evidence="7">
    <location>
        <begin position="9"/>
        <end position="29"/>
    </location>
</feature>
<dbReference type="PANTHER" id="PTHR43386:SF25">
    <property type="entry name" value="PEPTIDE ABC TRANSPORTER PERMEASE PROTEIN"/>
    <property type="match status" value="1"/>
</dbReference>
<evidence type="ECO:0000256" key="5">
    <source>
        <dbReference type="ARBA" id="ARBA00022989"/>
    </source>
</evidence>
<keyword evidence="5 7" id="KW-1133">Transmembrane helix</keyword>
<protein>
    <submittedName>
        <fullName evidence="9">Peptide/nickel transport system permease protein</fullName>
    </submittedName>
</protein>
<comment type="similarity">
    <text evidence="7">Belongs to the binding-protein-dependent transport system permease family.</text>
</comment>
<organism evidence="9 10">
    <name type="scientific">Rhodoferax ferrireducens</name>
    <dbReference type="NCBI Taxonomy" id="192843"/>
    <lineage>
        <taxon>Bacteria</taxon>
        <taxon>Pseudomonadati</taxon>
        <taxon>Pseudomonadota</taxon>
        <taxon>Betaproteobacteria</taxon>
        <taxon>Burkholderiales</taxon>
        <taxon>Comamonadaceae</taxon>
        <taxon>Rhodoferax</taxon>
    </lineage>
</organism>
<keyword evidence="3" id="KW-1003">Cell membrane</keyword>
<keyword evidence="2 7" id="KW-0813">Transport</keyword>
<evidence type="ECO:0000256" key="6">
    <source>
        <dbReference type="ARBA" id="ARBA00023136"/>
    </source>
</evidence>
<comment type="subcellular location">
    <subcellularLocation>
        <location evidence="1 7">Cell membrane</location>
        <topology evidence="1 7">Multi-pass membrane protein</topology>
    </subcellularLocation>
</comment>
<dbReference type="SUPFAM" id="SSF161098">
    <property type="entry name" value="MetI-like"/>
    <property type="match status" value="1"/>
</dbReference>
<dbReference type="EMBL" id="JAVDXT010000003">
    <property type="protein sequence ID" value="MDR7378918.1"/>
    <property type="molecule type" value="Genomic_DNA"/>
</dbReference>
<dbReference type="InterPro" id="IPR035906">
    <property type="entry name" value="MetI-like_sf"/>
</dbReference>
<reference evidence="9 10" key="1">
    <citation type="submission" date="2023-07" db="EMBL/GenBank/DDBJ databases">
        <title>Sorghum-associated microbial communities from plants grown in Nebraska, USA.</title>
        <authorList>
            <person name="Schachtman D."/>
        </authorList>
    </citation>
    <scope>NUCLEOTIDE SEQUENCE [LARGE SCALE GENOMIC DNA]</scope>
    <source>
        <strain evidence="9 10">BE313</strain>
    </source>
</reference>
<keyword evidence="4 7" id="KW-0812">Transmembrane</keyword>
<name>A0ABU2CC63_9BURK</name>
<proteinExistence type="inferred from homology"/>
<dbReference type="CDD" id="cd06261">
    <property type="entry name" value="TM_PBP2"/>
    <property type="match status" value="1"/>
</dbReference>
<feature type="transmembrane region" description="Helical" evidence="7">
    <location>
        <begin position="104"/>
        <end position="127"/>
    </location>
</feature>
<keyword evidence="6 7" id="KW-0472">Membrane</keyword>
<evidence type="ECO:0000256" key="2">
    <source>
        <dbReference type="ARBA" id="ARBA00022448"/>
    </source>
</evidence>